<feature type="transmembrane region" description="Helical" evidence="1">
    <location>
        <begin position="37"/>
        <end position="62"/>
    </location>
</feature>
<evidence type="ECO:0000313" key="2">
    <source>
        <dbReference type="EMBL" id="KAK3016305.1"/>
    </source>
</evidence>
<sequence>MALNSAGEVVFQRHPIGQQDISSPGVIARTWPIEGEYTARCAGIIKVLAVLVVIVCVVRWGLKQRNNIKRREKCFKQNGGVMLWKLLCQCEEPDQFLKIFTEQELKKATNNLQMVQR</sequence>
<evidence type="ECO:0000313" key="3">
    <source>
        <dbReference type="Proteomes" id="UP001188597"/>
    </source>
</evidence>
<accession>A0AA89AV12</accession>
<dbReference type="EMBL" id="JAVXUP010001076">
    <property type="protein sequence ID" value="KAK3016305.1"/>
    <property type="molecule type" value="Genomic_DNA"/>
</dbReference>
<keyword evidence="1" id="KW-0472">Membrane</keyword>
<dbReference type="AlphaFoldDB" id="A0AA89AV12"/>
<organism evidence="2 3">
    <name type="scientific">Escallonia herrerae</name>
    <dbReference type="NCBI Taxonomy" id="1293975"/>
    <lineage>
        <taxon>Eukaryota</taxon>
        <taxon>Viridiplantae</taxon>
        <taxon>Streptophyta</taxon>
        <taxon>Embryophyta</taxon>
        <taxon>Tracheophyta</taxon>
        <taxon>Spermatophyta</taxon>
        <taxon>Magnoliopsida</taxon>
        <taxon>eudicotyledons</taxon>
        <taxon>Gunneridae</taxon>
        <taxon>Pentapetalae</taxon>
        <taxon>asterids</taxon>
        <taxon>campanulids</taxon>
        <taxon>Escalloniales</taxon>
        <taxon>Escalloniaceae</taxon>
        <taxon>Escallonia</taxon>
    </lineage>
</organism>
<reference evidence="2" key="1">
    <citation type="submission" date="2022-12" db="EMBL/GenBank/DDBJ databases">
        <title>Draft genome assemblies for two species of Escallonia (Escalloniales).</title>
        <authorList>
            <person name="Chanderbali A."/>
            <person name="Dervinis C."/>
            <person name="Anghel I."/>
            <person name="Soltis D."/>
            <person name="Soltis P."/>
            <person name="Zapata F."/>
        </authorList>
    </citation>
    <scope>NUCLEOTIDE SEQUENCE</scope>
    <source>
        <strain evidence="2">UCBG64.0493</strain>
        <tissue evidence="2">Leaf</tissue>
    </source>
</reference>
<dbReference type="Proteomes" id="UP001188597">
    <property type="component" value="Unassembled WGS sequence"/>
</dbReference>
<keyword evidence="1" id="KW-0812">Transmembrane</keyword>
<keyword evidence="1" id="KW-1133">Transmembrane helix</keyword>
<proteinExistence type="predicted"/>
<keyword evidence="3" id="KW-1185">Reference proteome</keyword>
<comment type="caution">
    <text evidence="2">The sequence shown here is derived from an EMBL/GenBank/DDBJ whole genome shotgun (WGS) entry which is preliminary data.</text>
</comment>
<gene>
    <name evidence="2" type="ORF">RJ639_007625</name>
</gene>
<protein>
    <submittedName>
        <fullName evidence="2">Uncharacterized protein</fullName>
    </submittedName>
</protein>
<name>A0AA89AV12_9ASTE</name>
<evidence type="ECO:0000256" key="1">
    <source>
        <dbReference type="SAM" id="Phobius"/>
    </source>
</evidence>